<name>A0AAW2CID5_9ROSI</name>
<feature type="compositionally biased region" description="Basic and acidic residues" evidence="1">
    <location>
        <begin position="112"/>
        <end position="127"/>
    </location>
</feature>
<dbReference type="AlphaFoldDB" id="A0AAW2CID5"/>
<feature type="region of interest" description="Disordered" evidence="1">
    <location>
        <begin position="1"/>
        <end position="29"/>
    </location>
</feature>
<comment type="caution">
    <text evidence="2">The sequence shown here is derived from an EMBL/GenBank/DDBJ whole genome shotgun (WGS) entry which is preliminary data.</text>
</comment>
<evidence type="ECO:0000256" key="1">
    <source>
        <dbReference type="SAM" id="MobiDB-lite"/>
    </source>
</evidence>
<organism evidence="2 3">
    <name type="scientific">Lithocarpus litseifolius</name>
    <dbReference type="NCBI Taxonomy" id="425828"/>
    <lineage>
        <taxon>Eukaryota</taxon>
        <taxon>Viridiplantae</taxon>
        <taxon>Streptophyta</taxon>
        <taxon>Embryophyta</taxon>
        <taxon>Tracheophyta</taxon>
        <taxon>Spermatophyta</taxon>
        <taxon>Magnoliopsida</taxon>
        <taxon>eudicotyledons</taxon>
        <taxon>Gunneridae</taxon>
        <taxon>Pentapetalae</taxon>
        <taxon>rosids</taxon>
        <taxon>fabids</taxon>
        <taxon>Fagales</taxon>
        <taxon>Fagaceae</taxon>
        <taxon>Lithocarpus</taxon>
    </lineage>
</organism>
<evidence type="ECO:0000313" key="3">
    <source>
        <dbReference type="Proteomes" id="UP001459277"/>
    </source>
</evidence>
<evidence type="ECO:0000313" key="2">
    <source>
        <dbReference type="EMBL" id="KAK9997902.1"/>
    </source>
</evidence>
<dbReference type="Proteomes" id="UP001459277">
    <property type="component" value="Unassembled WGS sequence"/>
</dbReference>
<sequence length="171" mass="18732">MEERRTAPSKEAKQQRGANKPRSSKRDPLVRELSQIRGMTTRLKSYCLLVWNEALNQARVEAFYAFRRVESVYYLLAIHASSSTGSKVDTTSKEVDISKDSLAKALLSPDSPSKEAEQPGVVEKETVTTKGVAINATMPLAAPQDLPKEKEFQDGDCLGNSPCAYQGGPQG</sequence>
<accession>A0AAW2CID5</accession>
<gene>
    <name evidence="2" type="ORF">SO802_017505</name>
</gene>
<protein>
    <submittedName>
        <fullName evidence="2">Uncharacterized protein</fullName>
    </submittedName>
</protein>
<keyword evidence="3" id="KW-1185">Reference proteome</keyword>
<feature type="region of interest" description="Disordered" evidence="1">
    <location>
        <begin position="107"/>
        <end position="171"/>
    </location>
</feature>
<feature type="compositionally biased region" description="Basic and acidic residues" evidence="1">
    <location>
        <begin position="1"/>
        <end position="14"/>
    </location>
</feature>
<dbReference type="EMBL" id="JAZDWU010000006">
    <property type="protein sequence ID" value="KAK9997902.1"/>
    <property type="molecule type" value="Genomic_DNA"/>
</dbReference>
<reference evidence="2 3" key="1">
    <citation type="submission" date="2024-01" db="EMBL/GenBank/DDBJ databases">
        <title>A telomere-to-telomere, gap-free genome of sweet tea (Lithocarpus litseifolius).</title>
        <authorList>
            <person name="Zhou J."/>
        </authorList>
    </citation>
    <scope>NUCLEOTIDE SEQUENCE [LARGE SCALE GENOMIC DNA]</scope>
    <source>
        <strain evidence="2">Zhou-2022a</strain>
        <tissue evidence="2">Leaf</tissue>
    </source>
</reference>
<proteinExistence type="predicted"/>